<accession>A0ABN7GAD4</accession>
<name>A0ABN7GAD4_9GAMM</name>
<proteinExistence type="predicted"/>
<sequence>GSENPLVLPSRINYVNSHTPMNSLIERQKERRATL</sequence>
<keyword evidence="2" id="KW-1185">Reference proteome</keyword>
<dbReference type="EMBL" id="CAHJWF010000122">
    <property type="protein sequence ID" value="CAB5499129.1"/>
    <property type="molecule type" value="Genomic_DNA"/>
</dbReference>
<gene>
    <name evidence="1" type="ORF">AZO1586I_440</name>
</gene>
<comment type="caution">
    <text evidence="1">The sequence shown here is derived from an EMBL/GenBank/DDBJ whole genome shotgun (WGS) entry which is preliminary data.</text>
</comment>
<dbReference type="Proteomes" id="UP000626656">
    <property type="component" value="Unassembled WGS sequence"/>
</dbReference>
<evidence type="ECO:0000313" key="2">
    <source>
        <dbReference type="Proteomes" id="UP000626656"/>
    </source>
</evidence>
<organism evidence="1 2">
    <name type="scientific">Bathymodiolus thermophilus thioautotrophic gill symbiont</name>
    <dbReference type="NCBI Taxonomy" id="2360"/>
    <lineage>
        <taxon>Bacteria</taxon>
        <taxon>Pseudomonadati</taxon>
        <taxon>Pseudomonadota</taxon>
        <taxon>Gammaproteobacteria</taxon>
        <taxon>sulfur-oxidizing symbionts</taxon>
    </lineage>
</organism>
<feature type="non-terminal residue" evidence="1">
    <location>
        <position position="1"/>
    </location>
</feature>
<protein>
    <submittedName>
        <fullName evidence="1">Uncharacterized protein</fullName>
    </submittedName>
</protein>
<evidence type="ECO:0000313" key="1">
    <source>
        <dbReference type="EMBL" id="CAB5499129.1"/>
    </source>
</evidence>
<reference evidence="1 2" key="1">
    <citation type="submission" date="2020-05" db="EMBL/GenBank/DDBJ databases">
        <authorList>
            <person name="Petersen J."/>
            <person name="Sayavedra L."/>
        </authorList>
    </citation>
    <scope>NUCLEOTIDE SEQUENCE [LARGE SCALE GENOMIC DNA]</scope>
    <source>
        <strain evidence="1">B azoricus SOX ET2 1586I</strain>
    </source>
</reference>